<dbReference type="Pfam" id="PF07985">
    <property type="entry name" value="SRR1"/>
    <property type="match status" value="1"/>
</dbReference>
<reference evidence="2 3" key="1">
    <citation type="submission" date="2022-03" db="EMBL/GenBank/DDBJ databases">
        <title>Genome data of Colletotrichum spp.</title>
        <authorList>
            <person name="Utami Y.D."/>
            <person name="Hiruma K."/>
        </authorList>
    </citation>
    <scope>NUCLEOTIDE SEQUENCE [LARGE SCALE GENOMIC DNA]</scope>
    <source>
        <strain evidence="2 3">MAFF 239500</strain>
    </source>
</reference>
<comment type="caution">
    <text evidence="2">The sequence shown here is derived from an EMBL/GenBank/DDBJ whole genome shotgun (WGS) entry which is preliminary data.</text>
</comment>
<dbReference type="AlphaFoldDB" id="A0AA37L4Q4"/>
<dbReference type="InterPro" id="IPR012942">
    <property type="entry name" value="SRR1-like"/>
</dbReference>
<dbReference type="PANTHER" id="PTHR42080:SF3">
    <property type="entry name" value="SRR1-LIKE DOMAIN-CONTAINING PROTEIN"/>
    <property type="match status" value="1"/>
</dbReference>
<gene>
    <name evidence="2" type="ORF">ColSpa_02003</name>
</gene>
<protein>
    <recommendedName>
        <fullName evidence="1">SRR1-like domain-containing protein</fullName>
    </recommendedName>
</protein>
<name>A0AA37L4Q4_9PEZI</name>
<evidence type="ECO:0000259" key="1">
    <source>
        <dbReference type="Pfam" id="PF07985"/>
    </source>
</evidence>
<evidence type="ECO:0000313" key="2">
    <source>
        <dbReference type="EMBL" id="GKT41822.1"/>
    </source>
</evidence>
<keyword evidence="3" id="KW-1185">Reference proteome</keyword>
<accession>A0AA37L4Q4</accession>
<dbReference type="EMBL" id="BQXU01000003">
    <property type="protein sequence ID" value="GKT41822.1"/>
    <property type="molecule type" value="Genomic_DNA"/>
</dbReference>
<feature type="domain" description="SRR1-like" evidence="1">
    <location>
        <begin position="170"/>
        <end position="298"/>
    </location>
</feature>
<dbReference type="PANTHER" id="PTHR42080">
    <property type="entry name" value="SRR1 DOMAIN-CONTAINING PROTEIN"/>
    <property type="match status" value="1"/>
</dbReference>
<dbReference type="GeneID" id="73322805"/>
<evidence type="ECO:0000313" key="3">
    <source>
        <dbReference type="Proteomes" id="UP001055115"/>
    </source>
</evidence>
<organism evidence="2 3">
    <name type="scientific">Colletotrichum spaethianum</name>
    <dbReference type="NCBI Taxonomy" id="700344"/>
    <lineage>
        <taxon>Eukaryota</taxon>
        <taxon>Fungi</taxon>
        <taxon>Dikarya</taxon>
        <taxon>Ascomycota</taxon>
        <taxon>Pezizomycotina</taxon>
        <taxon>Sordariomycetes</taxon>
        <taxon>Hypocreomycetidae</taxon>
        <taxon>Glomerellales</taxon>
        <taxon>Glomerellaceae</taxon>
        <taxon>Colletotrichum</taxon>
        <taxon>Colletotrichum spaethianum species complex</taxon>
    </lineage>
</organism>
<dbReference type="Proteomes" id="UP001055115">
    <property type="component" value="Unassembled WGS sequence"/>
</dbReference>
<sequence>MKNNAGTQKEQMQKSENSTWRQECVELSRKLEERYNAGQPLFTKKQLSSLAEQIANKTRIVQITGMDGKTTWDPIEWDYFQNEWVKTDSRSDLKANRLVIPCPSDQPDELPKPSCSVNVERGKMPVQSTPAQVAMALGKMSAEFDKYENAWKASPQCRKLKDILFSVPIPNAINRIICFGLGDLLDDSDDENEQIGSSNGSSEVRSHVQHAVALTMARVLEERTGREIRCHSQDPAYTQATIEFLQSRNIMVLHDPQGFVEVDETTLVFSVAPSVPVKQIVTELARPAIIIWDTMMPVDKDSREWELMRFPNGNETWISPWISDPDSARTRKMEEEEYTSYPFPEDPIALGDIQILVKKASNEGKDTAQRL</sequence>
<proteinExistence type="predicted"/>
<dbReference type="RefSeq" id="XP_049124172.1">
    <property type="nucleotide sequence ID" value="XM_049268215.1"/>
</dbReference>